<evidence type="ECO:0000313" key="7">
    <source>
        <dbReference type="Proteomes" id="UP000799779"/>
    </source>
</evidence>
<evidence type="ECO:0000256" key="1">
    <source>
        <dbReference type="ARBA" id="ARBA00005495"/>
    </source>
</evidence>
<sequence length="380" mass="42067">MMSSSKDETIATLTARCLCKKHVYTTDIEASKLPLPAYACHCTSCRHCTGSLYSIDTPWPTPPASIDTSSLSSYAFSKRIQILFCGTCSTPMFWKSPLEPDKELGAFTGTIENVKGDGEVVRLAHHIYVDDTMDGGATMWLKGKEWQAGEKEVPRYKQGSQDPPVELLPLDWPPAESLTGYENKSEDSIPIRCHCKGVNFAFHRGNYAGKTKDELPWYIDPTAHKSLADFCACDSCRLFAGVDVVNWTYSALEYITDPSGQILAPTTSDLRALVDAKDAKIGSLKYIASHKDVQRYFCATCSACVFYATDSRPDMVDVATGVLDAKDGARAEGMLSWKFGKVDSLRDAEGGWREAWLRRIEGESEGFRAGRGYPESWFKS</sequence>
<dbReference type="Pfam" id="PF04828">
    <property type="entry name" value="GFA"/>
    <property type="match status" value="1"/>
</dbReference>
<dbReference type="PANTHER" id="PTHR33337">
    <property type="entry name" value="GFA DOMAIN-CONTAINING PROTEIN"/>
    <property type="match status" value="1"/>
</dbReference>
<dbReference type="InterPro" id="IPR006913">
    <property type="entry name" value="CENP-V/GFA"/>
</dbReference>
<dbReference type="Gene3D" id="3.90.1590.10">
    <property type="entry name" value="glutathione-dependent formaldehyde- activating enzyme (gfa)"/>
    <property type="match status" value="1"/>
</dbReference>
<organism evidence="6 7">
    <name type="scientific">Amniculicola lignicola CBS 123094</name>
    <dbReference type="NCBI Taxonomy" id="1392246"/>
    <lineage>
        <taxon>Eukaryota</taxon>
        <taxon>Fungi</taxon>
        <taxon>Dikarya</taxon>
        <taxon>Ascomycota</taxon>
        <taxon>Pezizomycotina</taxon>
        <taxon>Dothideomycetes</taxon>
        <taxon>Pleosporomycetidae</taxon>
        <taxon>Pleosporales</taxon>
        <taxon>Amniculicolaceae</taxon>
        <taxon>Amniculicola</taxon>
    </lineage>
</organism>
<keyword evidence="4" id="KW-0456">Lyase</keyword>
<dbReference type="OrthoDB" id="5422068at2759"/>
<evidence type="ECO:0000259" key="5">
    <source>
        <dbReference type="PROSITE" id="PS51891"/>
    </source>
</evidence>
<comment type="similarity">
    <text evidence="1">Belongs to the Gfa family.</text>
</comment>
<proteinExistence type="inferred from homology"/>
<gene>
    <name evidence="6" type="ORF">P154DRAFT_555106</name>
</gene>
<keyword evidence="7" id="KW-1185">Reference proteome</keyword>
<dbReference type="EMBL" id="ML977601">
    <property type="protein sequence ID" value="KAF1998710.1"/>
    <property type="molecule type" value="Genomic_DNA"/>
</dbReference>
<accession>A0A6A5W9Y6</accession>
<dbReference type="Gene3D" id="2.170.150.70">
    <property type="match status" value="1"/>
</dbReference>
<protein>
    <recommendedName>
        <fullName evidence="5">CENP-V/GFA domain-containing protein</fullName>
    </recommendedName>
</protein>
<evidence type="ECO:0000256" key="3">
    <source>
        <dbReference type="ARBA" id="ARBA00022833"/>
    </source>
</evidence>
<reference evidence="6" key="1">
    <citation type="journal article" date="2020" name="Stud. Mycol.">
        <title>101 Dothideomycetes genomes: a test case for predicting lifestyles and emergence of pathogens.</title>
        <authorList>
            <person name="Haridas S."/>
            <person name="Albert R."/>
            <person name="Binder M."/>
            <person name="Bloem J."/>
            <person name="Labutti K."/>
            <person name="Salamov A."/>
            <person name="Andreopoulos B."/>
            <person name="Baker S."/>
            <person name="Barry K."/>
            <person name="Bills G."/>
            <person name="Bluhm B."/>
            <person name="Cannon C."/>
            <person name="Castanera R."/>
            <person name="Culley D."/>
            <person name="Daum C."/>
            <person name="Ezra D."/>
            <person name="Gonzalez J."/>
            <person name="Henrissat B."/>
            <person name="Kuo A."/>
            <person name="Liang C."/>
            <person name="Lipzen A."/>
            <person name="Lutzoni F."/>
            <person name="Magnuson J."/>
            <person name="Mondo S."/>
            <person name="Nolan M."/>
            <person name="Ohm R."/>
            <person name="Pangilinan J."/>
            <person name="Park H.-J."/>
            <person name="Ramirez L."/>
            <person name="Alfaro M."/>
            <person name="Sun H."/>
            <person name="Tritt A."/>
            <person name="Yoshinaga Y."/>
            <person name="Zwiers L.-H."/>
            <person name="Turgeon B."/>
            <person name="Goodwin S."/>
            <person name="Spatafora J."/>
            <person name="Crous P."/>
            <person name="Grigoriev I."/>
        </authorList>
    </citation>
    <scope>NUCLEOTIDE SEQUENCE</scope>
    <source>
        <strain evidence="6">CBS 123094</strain>
    </source>
</reference>
<dbReference type="PROSITE" id="PS51891">
    <property type="entry name" value="CENP_V_GFA"/>
    <property type="match status" value="1"/>
</dbReference>
<name>A0A6A5W9Y6_9PLEO</name>
<dbReference type="PANTHER" id="PTHR33337:SF31">
    <property type="entry name" value="DUF636 DOMAIN PROTEIN (AFU_ORTHOLOGUE AFUA_2G12650)"/>
    <property type="match status" value="1"/>
</dbReference>
<keyword evidence="2" id="KW-0479">Metal-binding</keyword>
<evidence type="ECO:0000256" key="4">
    <source>
        <dbReference type="ARBA" id="ARBA00023239"/>
    </source>
</evidence>
<dbReference type="SUPFAM" id="SSF51316">
    <property type="entry name" value="Mss4-like"/>
    <property type="match status" value="2"/>
</dbReference>
<feature type="domain" description="CENP-V/GFA" evidence="5">
    <location>
        <begin position="13"/>
        <end position="147"/>
    </location>
</feature>
<evidence type="ECO:0000313" key="6">
    <source>
        <dbReference type="EMBL" id="KAF1998710.1"/>
    </source>
</evidence>
<evidence type="ECO:0000256" key="2">
    <source>
        <dbReference type="ARBA" id="ARBA00022723"/>
    </source>
</evidence>
<dbReference type="GO" id="GO:0046872">
    <property type="term" value="F:metal ion binding"/>
    <property type="evidence" value="ECO:0007669"/>
    <property type="project" value="UniProtKB-KW"/>
</dbReference>
<dbReference type="Proteomes" id="UP000799779">
    <property type="component" value="Unassembled WGS sequence"/>
</dbReference>
<dbReference type="GO" id="GO:0016846">
    <property type="term" value="F:carbon-sulfur lyase activity"/>
    <property type="evidence" value="ECO:0007669"/>
    <property type="project" value="InterPro"/>
</dbReference>
<keyword evidence="3" id="KW-0862">Zinc</keyword>
<dbReference type="InterPro" id="IPR011057">
    <property type="entry name" value="Mss4-like_sf"/>
</dbReference>
<dbReference type="AlphaFoldDB" id="A0A6A5W9Y6"/>